<feature type="region of interest" description="Disordered" evidence="1">
    <location>
        <begin position="1"/>
        <end position="24"/>
    </location>
</feature>
<evidence type="ECO:0000256" key="1">
    <source>
        <dbReference type="SAM" id="MobiDB-lite"/>
    </source>
</evidence>
<dbReference type="RefSeq" id="WP_096157114.1">
    <property type="nucleotide sequence ID" value="NZ_NRGX01000001.1"/>
</dbReference>
<comment type="caution">
    <text evidence="2">The sequence shown here is derived from an EMBL/GenBank/DDBJ whole genome shotgun (WGS) entry which is preliminary data.</text>
</comment>
<protein>
    <submittedName>
        <fullName evidence="2">Uncharacterized protein</fullName>
    </submittedName>
</protein>
<gene>
    <name evidence="2" type="ORF">CIK79_00210</name>
</gene>
<dbReference type="EMBL" id="NRGX01000001">
    <property type="protein sequence ID" value="PCC16862.1"/>
    <property type="molecule type" value="Genomic_DNA"/>
</dbReference>
<organism evidence="2 3">
    <name type="scientific">Brevibacterium aurantiacum</name>
    <dbReference type="NCBI Taxonomy" id="273384"/>
    <lineage>
        <taxon>Bacteria</taxon>
        <taxon>Bacillati</taxon>
        <taxon>Actinomycetota</taxon>
        <taxon>Actinomycetes</taxon>
        <taxon>Micrococcales</taxon>
        <taxon>Brevibacteriaceae</taxon>
        <taxon>Brevibacterium</taxon>
    </lineage>
</organism>
<dbReference type="AlphaFoldDB" id="A0A2A3WZC9"/>
<reference evidence="2 3" key="1">
    <citation type="journal article" date="2017" name="Elife">
        <title>Extensive horizontal gene transfer in cheese-associated bacteria.</title>
        <authorList>
            <person name="Bonham K.S."/>
            <person name="Wolfe B.E."/>
            <person name="Dutton R.J."/>
        </authorList>
    </citation>
    <scope>NUCLEOTIDE SEQUENCE [LARGE SCALE GENOMIC DNA]</scope>
    <source>
        <strain evidence="2 3">JB5</strain>
    </source>
</reference>
<evidence type="ECO:0000313" key="3">
    <source>
        <dbReference type="Proteomes" id="UP000218377"/>
    </source>
</evidence>
<evidence type="ECO:0000313" key="2">
    <source>
        <dbReference type="EMBL" id="PCC16862.1"/>
    </source>
</evidence>
<sequence>MHTTTTSPDPDAYDDRAPGEGIDFTTPEGLRQVIRELTDHQAWATSPVAAELMAYAAEKYAPIARTWHRSPQDAATEAFFAMRTPSTLKARDPWAVVTKAVALSIPAETVAERGLLSQDAARRSEERPASEPVRAGEYAEYLFDVHPHADTPSGGESAVDRVVRATSVFLILTGWPARPVEQAVDYLTYRVCGLRSREAAVETAGGDVHIAHRLGLGRETWRGLVKLMVGHAARRSEPELGLFARILLGDTVPELLADTRLVNSSRALVAQMGVRS</sequence>
<name>A0A2A3WZC9_BREAU</name>
<accession>A0A2A3WZC9</accession>
<dbReference type="Proteomes" id="UP000218377">
    <property type="component" value="Unassembled WGS sequence"/>
</dbReference>
<proteinExistence type="predicted"/>